<dbReference type="EMBL" id="BAAALR010000024">
    <property type="protein sequence ID" value="GAA1678797.1"/>
    <property type="molecule type" value="Genomic_DNA"/>
</dbReference>
<name>A0ABN2GYW9_9ACTN</name>
<evidence type="ECO:0000259" key="1">
    <source>
        <dbReference type="Pfam" id="PF04149"/>
    </source>
</evidence>
<keyword evidence="3" id="KW-1185">Reference proteome</keyword>
<comment type="caution">
    <text evidence="2">The sequence shown here is derived from an EMBL/GenBank/DDBJ whole genome shotgun (WGS) entry which is preliminary data.</text>
</comment>
<feature type="domain" description="DUF397" evidence="1">
    <location>
        <begin position="14"/>
        <end position="66"/>
    </location>
</feature>
<protein>
    <recommendedName>
        <fullName evidence="1">DUF397 domain-containing protein</fullName>
    </recommendedName>
</protein>
<dbReference type="Proteomes" id="UP001499947">
    <property type="component" value="Unassembled WGS sequence"/>
</dbReference>
<reference evidence="2 3" key="1">
    <citation type="journal article" date="2019" name="Int. J. Syst. Evol. Microbiol.">
        <title>The Global Catalogue of Microorganisms (GCM) 10K type strain sequencing project: providing services to taxonomists for standard genome sequencing and annotation.</title>
        <authorList>
            <consortium name="The Broad Institute Genomics Platform"/>
            <consortium name="The Broad Institute Genome Sequencing Center for Infectious Disease"/>
            <person name="Wu L."/>
            <person name="Ma J."/>
        </authorList>
    </citation>
    <scope>NUCLEOTIDE SEQUENCE [LARGE SCALE GENOMIC DNA]</scope>
    <source>
        <strain evidence="2 3">JCM 13244</strain>
    </source>
</reference>
<dbReference type="RefSeq" id="WP_211122580.1">
    <property type="nucleotide sequence ID" value="NZ_BAAALR010000024.1"/>
</dbReference>
<dbReference type="Pfam" id="PF04149">
    <property type="entry name" value="DUF397"/>
    <property type="match status" value="1"/>
</dbReference>
<sequence>MTYRIATDVAPESAWFKSSYSENNGTMCVEIAHLPHTAQVGIRDSKNKVGPALVVPVTAWVAFIEQIWEAEYVI</sequence>
<evidence type="ECO:0000313" key="3">
    <source>
        <dbReference type="Proteomes" id="UP001499947"/>
    </source>
</evidence>
<organism evidence="2 3">
    <name type="scientific">Streptomyces yatensis</name>
    <dbReference type="NCBI Taxonomy" id="155177"/>
    <lineage>
        <taxon>Bacteria</taxon>
        <taxon>Bacillati</taxon>
        <taxon>Actinomycetota</taxon>
        <taxon>Actinomycetes</taxon>
        <taxon>Kitasatosporales</taxon>
        <taxon>Streptomycetaceae</taxon>
        <taxon>Streptomyces</taxon>
        <taxon>Streptomyces violaceusniger group</taxon>
    </lineage>
</organism>
<proteinExistence type="predicted"/>
<dbReference type="InterPro" id="IPR007278">
    <property type="entry name" value="DUF397"/>
</dbReference>
<gene>
    <name evidence="2" type="ORF">GCM10009680_17760</name>
</gene>
<evidence type="ECO:0000313" key="2">
    <source>
        <dbReference type="EMBL" id="GAA1678797.1"/>
    </source>
</evidence>
<accession>A0ABN2GYW9</accession>